<sequence length="54" mass="6160">SCSKNKRSCGYDVRSTIQSRCRGQKCSIAASNDMFGDPCYEIKKYLHVSYECIE</sequence>
<dbReference type="Gene3D" id="2.60.120.740">
    <property type="match status" value="1"/>
</dbReference>
<dbReference type="Proteomes" id="UP000596742">
    <property type="component" value="Unassembled WGS sequence"/>
</dbReference>
<dbReference type="EMBL" id="UYJE01007126">
    <property type="protein sequence ID" value="VDI52022.1"/>
    <property type="molecule type" value="Genomic_DNA"/>
</dbReference>
<reference evidence="2" key="1">
    <citation type="submission" date="2018-11" db="EMBL/GenBank/DDBJ databases">
        <authorList>
            <person name="Alioto T."/>
            <person name="Alioto T."/>
        </authorList>
    </citation>
    <scope>NUCLEOTIDE SEQUENCE</scope>
</reference>
<dbReference type="PANTHER" id="PTHR46780">
    <property type="entry name" value="PROTEIN EVA-1"/>
    <property type="match status" value="1"/>
</dbReference>
<feature type="domain" description="SUEL-type lectin" evidence="1">
    <location>
        <begin position="4"/>
        <end position="52"/>
    </location>
</feature>
<dbReference type="InterPro" id="IPR000922">
    <property type="entry name" value="Lectin_gal-bd_dom"/>
</dbReference>
<organism evidence="2 3">
    <name type="scientific">Mytilus galloprovincialis</name>
    <name type="common">Mediterranean mussel</name>
    <dbReference type="NCBI Taxonomy" id="29158"/>
    <lineage>
        <taxon>Eukaryota</taxon>
        <taxon>Metazoa</taxon>
        <taxon>Spiralia</taxon>
        <taxon>Lophotrochozoa</taxon>
        <taxon>Mollusca</taxon>
        <taxon>Bivalvia</taxon>
        <taxon>Autobranchia</taxon>
        <taxon>Pteriomorphia</taxon>
        <taxon>Mytilida</taxon>
        <taxon>Mytiloidea</taxon>
        <taxon>Mytilidae</taxon>
        <taxon>Mytilinae</taxon>
        <taxon>Mytilus</taxon>
    </lineage>
</organism>
<dbReference type="Pfam" id="PF02140">
    <property type="entry name" value="SUEL_Lectin"/>
    <property type="match status" value="1"/>
</dbReference>
<feature type="non-terminal residue" evidence="2">
    <location>
        <position position="54"/>
    </location>
</feature>
<feature type="non-terminal residue" evidence="2">
    <location>
        <position position="1"/>
    </location>
</feature>
<dbReference type="AlphaFoldDB" id="A0A8B6FPK9"/>
<evidence type="ECO:0000313" key="3">
    <source>
        <dbReference type="Proteomes" id="UP000596742"/>
    </source>
</evidence>
<proteinExistence type="predicted"/>
<comment type="caution">
    <text evidence="2">The sequence shown here is derived from an EMBL/GenBank/DDBJ whole genome shotgun (WGS) entry which is preliminary data.</text>
</comment>
<dbReference type="GO" id="GO:0030246">
    <property type="term" value="F:carbohydrate binding"/>
    <property type="evidence" value="ECO:0007669"/>
    <property type="project" value="InterPro"/>
</dbReference>
<keyword evidence="3" id="KW-1185">Reference proteome</keyword>
<evidence type="ECO:0000313" key="2">
    <source>
        <dbReference type="EMBL" id="VDI52022.1"/>
    </source>
</evidence>
<name>A0A8B6FPK9_MYTGA</name>
<accession>A0A8B6FPK9</accession>
<dbReference type="InterPro" id="IPR043159">
    <property type="entry name" value="Lectin_gal-bd_sf"/>
</dbReference>
<dbReference type="OrthoDB" id="5970528at2759"/>
<evidence type="ECO:0000259" key="1">
    <source>
        <dbReference type="Pfam" id="PF02140"/>
    </source>
</evidence>
<gene>
    <name evidence="2" type="ORF">MGAL_10B062985</name>
</gene>
<protein>
    <recommendedName>
        <fullName evidence="1">SUEL-type lectin domain-containing protein</fullName>
    </recommendedName>
</protein>